<dbReference type="Gene3D" id="3.40.50.150">
    <property type="entry name" value="Vaccinia Virus protein VP39"/>
    <property type="match status" value="1"/>
</dbReference>
<accession>A0ABV8AR46</accession>
<gene>
    <name evidence="2" type="ORF">ACFOSV_08305</name>
</gene>
<dbReference type="Proteomes" id="UP001595805">
    <property type="component" value="Unassembled WGS sequence"/>
</dbReference>
<dbReference type="GO" id="GO:0032259">
    <property type="term" value="P:methylation"/>
    <property type="evidence" value="ECO:0007669"/>
    <property type="project" value="UniProtKB-KW"/>
</dbReference>
<dbReference type="Pfam" id="PF08241">
    <property type="entry name" value="Methyltransf_11"/>
    <property type="match status" value="1"/>
</dbReference>
<keyword evidence="2" id="KW-0808">Transferase</keyword>
<keyword evidence="3" id="KW-1185">Reference proteome</keyword>
<dbReference type="InterPro" id="IPR029063">
    <property type="entry name" value="SAM-dependent_MTases_sf"/>
</dbReference>
<sequence length="253" mass="29161">MKKVISFVIRFVPRPLLQTISPLVMSFFARMNKGDAVSCPVCGNSYSKFLPYGRKARANALCPSCLALERHRLMWLFLKQRTTFFSKKLKVLHIAPEHCFIDRFEKLPNLEYVTADIESPLAKVKMDVHDIPFPDNSFDVIFCNHVLEHVTDDLKVCAEFNRVLRQDGWGILQSPVYNIPTTLQDDSITDAAERERVFGQRDHVRKYGLDYAARLRKSGILIEENSFVKELAAEEVEKYALPKEEIIFMCKKG</sequence>
<protein>
    <submittedName>
        <fullName evidence="2">Class I SAM-dependent methyltransferase</fullName>
    </submittedName>
</protein>
<organism evidence="2 3">
    <name type="scientific">Algoriphagus namhaensis</name>
    <dbReference type="NCBI Taxonomy" id="915353"/>
    <lineage>
        <taxon>Bacteria</taxon>
        <taxon>Pseudomonadati</taxon>
        <taxon>Bacteroidota</taxon>
        <taxon>Cytophagia</taxon>
        <taxon>Cytophagales</taxon>
        <taxon>Cyclobacteriaceae</taxon>
        <taxon>Algoriphagus</taxon>
    </lineage>
</organism>
<dbReference type="EMBL" id="JBHRZS010000007">
    <property type="protein sequence ID" value="MFC3880174.1"/>
    <property type="molecule type" value="Genomic_DNA"/>
</dbReference>
<dbReference type="SUPFAM" id="SSF53335">
    <property type="entry name" value="S-adenosyl-L-methionine-dependent methyltransferases"/>
    <property type="match status" value="1"/>
</dbReference>
<dbReference type="CDD" id="cd02440">
    <property type="entry name" value="AdoMet_MTases"/>
    <property type="match status" value="1"/>
</dbReference>
<feature type="domain" description="Methyltransferase type 11" evidence="1">
    <location>
        <begin position="122"/>
        <end position="171"/>
    </location>
</feature>
<keyword evidence="2" id="KW-0489">Methyltransferase</keyword>
<dbReference type="GO" id="GO:0008168">
    <property type="term" value="F:methyltransferase activity"/>
    <property type="evidence" value="ECO:0007669"/>
    <property type="project" value="UniProtKB-KW"/>
</dbReference>
<evidence type="ECO:0000313" key="2">
    <source>
        <dbReference type="EMBL" id="MFC3880174.1"/>
    </source>
</evidence>
<evidence type="ECO:0000313" key="3">
    <source>
        <dbReference type="Proteomes" id="UP001595805"/>
    </source>
</evidence>
<evidence type="ECO:0000259" key="1">
    <source>
        <dbReference type="Pfam" id="PF08241"/>
    </source>
</evidence>
<dbReference type="InterPro" id="IPR013216">
    <property type="entry name" value="Methyltransf_11"/>
</dbReference>
<reference evidence="3" key="1">
    <citation type="journal article" date="2019" name="Int. J. Syst. Evol. Microbiol.">
        <title>The Global Catalogue of Microorganisms (GCM) 10K type strain sequencing project: providing services to taxonomists for standard genome sequencing and annotation.</title>
        <authorList>
            <consortium name="The Broad Institute Genomics Platform"/>
            <consortium name="The Broad Institute Genome Sequencing Center for Infectious Disease"/>
            <person name="Wu L."/>
            <person name="Ma J."/>
        </authorList>
    </citation>
    <scope>NUCLEOTIDE SEQUENCE [LARGE SCALE GENOMIC DNA]</scope>
    <source>
        <strain evidence="3">CCUG 60523</strain>
    </source>
</reference>
<name>A0ABV8AR46_9BACT</name>
<dbReference type="RefSeq" id="WP_377905333.1">
    <property type="nucleotide sequence ID" value="NZ_JBHRZS010000007.1"/>
</dbReference>
<comment type="caution">
    <text evidence="2">The sequence shown here is derived from an EMBL/GenBank/DDBJ whole genome shotgun (WGS) entry which is preliminary data.</text>
</comment>
<proteinExistence type="predicted"/>